<dbReference type="SMART" id="SM00409">
    <property type="entry name" value="IG"/>
    <property type="match status" value="2"/>
</dbReference>
<name>A0AAE1CKM5_9GAST</name>
<feature type="domain" description="Ig-like" evidence="3">
    <location>
        <begin position="72"/>
        <end position="208"/>
    </location>
</feature>
<feature type="transmembrane region" description="Helical" evidence="2">
    <location>
        <begin position="441"/>
        <end position="458"/>
    </location>
</feature>
<organism evidence="4 5">
    <name type="scientific">Elysia crispata</name>
    <name type="common">lettuce slug</name>
    <dbReference type="NCBI Taxonomy" id="231223"/>
    <lineage>
        <taxon>Eukaryota</taxon>
        <taxon>Metazoa</taxon>
        <taxon>Spiralia</taxon>
        <taxon>Lophotrochozoa</taxon>
        <taxon>Mollusca</taxon>
        <taxon>Gastropoda</taxon>
        <taxon>Heterobranchia</taxon>
        <taxon>Euthyneura</taxon>
        <taxon>Panpulmonata</taxon>
        <taxon>Sacoglossa</taxon>
        <taxon>Placobranchoidea</taxon>
        <taxon>Plakobranchidae</taxon>
        <taxon>Elysia</taxon>
    </lineage>
</organism>
<evidence type="ECO:0000256" key="1">
    <source>
        <dbReference type="SAM" id="MobiDB-lite"/>
    </source>
</evidence>
<dbReference type="InterPro" id="IPR003599">
    <property type="entry name" value="Ig_sub"/>
</dbReference>
<feature type="compositionally biased region" description="Basic and acidic residues" evidence="1">
    <location>
        <begin position="510"/>
        <end position="519"/>
    </location>
</feature>
<gene>
    <name evidence="4" type="ORF">RRG08_005528</name>
</gene>
<keyword evidence="2" id="KW-0472">Membrane</keyword>
<dbReference type="InterPro" id="IPR007110">
    <property type="entry name" value="Ig-like_dom"/>
</dbReference>
<proteinExistence type="predicted"/>
<evidence type="ECO:0000256" key="2">
    <source>
        <dbReference type="SAM" id="Phobius"/>
    </source>
</evidence>
<accession>A0AAE1CKM5</accession>
<dbReference type="EMBL" id="JAWDGP010007774">
    <property type="protein sequence ID" value="KAK3705138.1"/>
    <property type="molecule type" value="Genomic_DNA"/>
</dbReference>
<dbReference type="PROSITE" id="PS50835">
    <property type="entry name" value="IG_LIKE"/>
    <property type="match status" value="1"/>
</dbReference>
<protein>
    <recommendedName>
        <fullName evidence="3">Ig-like domain-containing protein</fullName>
    </recommendedName>
</protein>
<keyword evidence="2" id="KW-1133">Transmembrane helix</keyword>
<feature type="compositionally biased region" description="Low complexity" evidence="1">
    <location>
        <begin position="486"/>
        <end position="503"/>
    </location>
</feature>
<dbReference type="Proteomes" id="UP001283361">
    <property type="component" value="Unassembled WGS sequence"/>
</dbReference>
<dbReference type="AlphaFoldDB" id="A0AAE1CKM5"/>
<feature type="compositionally biased region" description="Basic residues" evidence="1">
    <location>
        <begin position="520"/>
        <end position="532"/>
    </location>
</feature>
<evidence type="ECO:0000259" key="3">
    <source>
        <dbReference type="PROSITE" id="PS50835"/>
    </source>
</evidence>
<feature type="region of interest" description="Disordered" evidence="1">
    <location>
        <begin position="481"/>
        <end position="546"/>
    </location>
</feature>
<sequence>MLTLLWSKVSNNVCFEKLGTENVWHLNMTASDKFPVVPAKLFYRYDSLVMLIAFVACFHRLGFGFPFREMTPPIESKTERYRLYNAQGDKVKIQCDARMVGYDANTIKVVWALTLRRLSRAGCNPKDPVLTLAEIKHSNGSSKADQIYKTIREPPHWKLHAQDAALGKDMSNILTAWIGLSIKQARLEDSGVYRCDAVAGEQDGSKVSKSSYTTVIVSAPDDKAAASSAVSEEQPIASANYDSSVVKPMENHRRVGQTVNITCAPRLLRSAPLLPFSVSQIIIRFLPFHLPDVNFVPVAVLDLDTFYTNPLPDRKWEFSYVGITQNNRKMDSLLMRIDIGIPSVSIKETGIFRCSVTEDLTGKIYEGEAGLKVSNVSDFRSGFCKPPRHDEEEVLLEHNGKFKDQILPVAFDLGLEADAISIPLLNMGNDTVNIEDDPACFVAILLIAAAVVLLLLLAGDTILRTIYATPGDHSQAVLQPVEPKAKSTSSHSHGRGSYSSKGGESLIEVHGSKVDGEEKKKKKKKKKKKEKKKDKEEENQEGGDATFTMSHLDCLTDFLYEVPCIPLTGNHGQTTH</sequence>
<evidence type="ECO:0000313" key="5">
    <source>
        <dbReference type="Proteomes" id="UP001283361"/>
    </source>
</evidence>
<evidence type="ECO:0000313" key="4">
    <source>
        <dbReference type="EMBL" id="KAK3705138.1"/>
    </source>
</evidence>
<comment type="caution">
    <text evidence="4">The sequence shown here is derived from an EMBL/GenBank/DDBJ whole genome shotgun (WGS) entry which is preliminary data.</text>
</comment>
<keyword evidence="2" id="KW-0812">Transmembrane</keyword>
<keyword evidence="5" id="KW-1185">Reference proteome</keyword>
<reference evidence="4" key="1">
    <citation type="journal article" date="2023" name="G3 (Bethesda)">
        <title>A reference genome for the long-term kleptoplast-retaining sea slug Elysia crispata morphotype clarki.</title>
        <authorList>
            <person name="Eastman K.E."/>
            <person name="Pendleton A.L."/>
            <person name="Shaikh M.A."/>
            <person name="Suttiyut T."/>
            <person name="Ogas R."/>
            <person name="Tomko P."/>
            <person name="Gavelis G."/>
            <person name="Widhalm J.R."/>
            <person name="Wisecaver J.H."/>
        </authorList>
    </citation>
    <scope>NUCLEOTIDE SEQUENCE</scope>
    <source>
        <strain evidence="4">ECLA1</strain>
    </source>
</reference>